<keyword evidence="2" id="KW-1185">Reference proteome</keyword>
<accession>M4NG77</accession>
<dbReference type="InterPro" id="IPR029063">
    <property type="entry name" value="SAM-dependent_MTases_sf"/>
</dbReference>
<organism evidence="1 2">
    <name type="scientific">Rhodanobacter denitrificans</name>
    <dbReference type="NCBI Taxonomy" id="666685"/>
    <lineage>
        <taxon>Bacteria</taxon>
        <taxon>Pseudomonadati</taxon>
        <taxon>Pseudomonadota</taxon>
        <taxon>Gammaproteobacteria</taxon>
        <taxon>Lysobacterales</taxon>
        <taxon>Rhodanobacteraceae</taxon>
        <taxon>Rhodanobacter</taxon>
    </lineage>
</organism>
<dbReference type="SUPFAM" id="SSF53335">
    <property type="entry name" value="S-adenosyl-L-methionine-dependent methyltransferases"/>
    <property type="match status" value="1"/>
</dbReference>
<dbReference type="GeneID" id="72428693"/>
<dbReference type="PRINTS" id="PR00507">
    <property type="entry name" value="N12N6MTFRASE"/>
</dbReference>
<reference evidence="1 2" key="1">
    <citation type="submission" date="2012-04" db="EMBL/GenBank/DDBJ databases">
        <title>Complete genome of Rhodanobacter sp. 2APBS1.</title>
        <authorList>
            <consortium name="US DOE Joint Genome Institute"/>
            <person name="Huntemann M."/>
            <person name="Wei C.-L."/>
            <person name="Han J."/>
            <person name="Detter J.C."/>
            <person name="Han C."/>
            <person name="Tapia R."/>
            <person name="Munk A.C.C."/>
            <person name="Chen A."/>
            <person name="Krypides N."/>
            <person name="Mavromatis K."/>
            <person name="Markowitz V."/>
            <person name="Szeto E."/>
            <person name="Ivanova N."/>
            <person name="Mikhailova N."/>
            <person name="Ovchinnikova G."/>
            <person name="Pagani I."/>
            <person name="Pati A."/>
            <person name="Goodwin L."/>
            <person name="Peters L."/>
            <person name="Pitluck S."/>
            <person name="Woyke T."/>
            <person name="Prakash O."/>
            <person name="Elkins J."/>
            <person name="Brown S."/>
            <person name="Palumbo A."/>
            <person name="Hemme C."/>
            <person name="Zhou J."/>
            <person name="Watson D."/>
            <person name="Jardine P."/>
            <person name="Kostka J."/>
            <person name="Green S."/>
        </authorList>
    </citation>
    <scope>NUCLEOTIDE SEQUENCE [LARGE SCALE GENOMIC DNA]</scope>
    <source>
        <strain evidence="1 2">2APBS1</strain>
    </source>
</reference>
<gene>
    <name evidence="1" type="ORF">R2APBS1_1959</name>
</gene>
<dbReference type="RefSeq" id="WP_015447807.1">
    <property type="nucleotide sequence ID" value="NC_020541.1"/>
</dbReference>
<dbReference type="AlphaFoldDB" id="M4NG77"/>
<dbReference type="EMBL" id="CP003470">
    <property type="protein sequence ID" value="AGG89082.1"/>
    <property type="molecule type" value="Genomic_DNA"/>
</dbReference>
<dbReference type="Gene3D" id="3.40.50.150">
    <property type="entry name" value="Vaccinia Virus protein VP39"/>
    <property type="match status" value="1"/>
</dbReference>
<dbReference type="CDD" id="cd02440">
    <property type="entry name" value="AdoMet_MTases"/>
    <property type="match status" value="1"/>
</dbReference>
<proteinExistence type="predicted"/>
<evidence type="ECO:0000313" key="2">
    <source>
        <dbReference type="Proteomes" id="UP000011859"/>
    </source>
</evidence>
<dbReference type="Proteomes" id="UP000011859">
    <property type="component" value="Chromosome"/>
</dbReference>
<protein>
    <submittedName>
        <fullName evidence="1">Uncharacterized protein</fullName>
    </submittedName>
</protein>
<dbReference type="KEGG" id="rhd:R2APBS1_1959"/>
<dbReference type="STRING" id="666685.R2APBS1_1959"/>
<dbReference type="eggNOG" id="COG0827">
    <property type="taxonomic scope" value="Bacteria"/>
</dbReference>
<dbReference type="HOGENOM" id="CLU_1022885_0_0_6"/>
<name>M4NG77_9GAMM</name>
<evidence type="ECO:0000313" key="1">
    <source>
        <dbReference type="EMBL" id="AGG89082.1"/>
    </source>
</evidence>
<sequence length="298" mass="32404" precursor="true">MRVVAATTLDLWSLPPAGQPTSMAQSTPTEQQKVHGQFMTPEWAASELVAHYFGDLTSSDAVIEPSCGEGAFLRALPEHIPAIGVEIDPALAERARASSGRQVIVGDFAAVDLPLRPTALIGNPPFQLAKVQAFLERAWELLPNEGRFGMILPCYTFQTSETVVKINQRWAIRQDMIPRNLFPGLSLPLCFAMLTKAQGGKLFGFALYHEHAAVSRLQARYRALLAQGQKSVWAAVTLAALQALGGEADLSAIYAEVAGAKPTPNPFWREKIRQQLQRLAERCGPGRWRLPAAAALAA</sequence>